<dbReference type="AlphaFoldDB" id="A0A519BCV4"/>
<accession>A0A519BCV4</accession>
<name>A0A519BCV4_9DELT</name>
<evidence type="ECO:0000313" key="2">
    <source>
        <dbReference type="Proteomes" id="UP000320813"/>
    </source>
</evidence>
<sequence length="167" mass="19710">MNGTPVTLNELYFSAGVNQINELKCDELNHKFSKSSLKRNLNIYINRLIILEQEKKIGMIKVSKNQIDAYIKSFKKKFKAVCKSMQFQVFLKKYGFNTMMFFDYVKNILLEKEFIYERLHFLSYSPENGITSFNNAKKIQSKELLSKLKAWIQGLRKHADIEINDNY</sequence>
<evidence type="ECO:0000313" key="1">
    <source>
        <dbReference type="EMBL" id="RZD15103.1"/>
    </source>
</evidence>
<dbReference type="InterPro" id="IPR027304">
    <property type="entry name" value="Trigger_fact/SurA_dom_sf"/>
</dbReference>
<dbReference type="SUPFAM" id="SSF109998">
    <property type="entry name" value="Triger factor/SurA peptide-binding domain-like"/>
    <property type="match status" value="1"/>
</dbReference>
<organism evidence="1 2">
    <name type="scientific">Candidatus Acidulodesulfobacterium ferriphilum</name>
    <dbReference type="NCBI Taxonomy" id="2597223"/>
    <lineage>
        <taxon>Bacteria</taxon>
        <taxon>Deltaproteobacteria</taxon>
        <taxon>Candidatus Acidulodesulfobacterales</taxon>
        <taxon>Candidatus Acidulodesulfobacterium</taxon>
    </lineage>
</organism>
<dbReference type="Proteomes" id="UP000320813">
    <property type="component" value="Unassembled WGS sequence"/>
</dbReference>
<protein>
    <submittedName>
        <fullName evidence="1">Uncharacterized protein</fullName>
    </submittedName>
</protein>
<dbReference type="EMBL" id="SGBD01000001">
    <property type="protein sequence ID" value="RZD15103.1"/>
    <property type="molecule type" value="Genomic_DNA"/>
</dbReference>
<gene>
    <name evidence="1" type="ORF">EVJ47_02200</name>
</gene>
<dbReference type="Gene3D" id="1.10.4030.10">
    <property type="entry name" value="Porin chaperone SurA, peptide-binding domain"/>
    <property type="match status" value="1"/>
</dbReference>
<proteinExistence type="predicted"/>
<comment type="caution">
    <text evidence="1">The sequence shown here is derived from an EMBL/GenBank/DDBJ whole genome shotgun (WGS) entry which is preliminary data.</text>
</comment>
<reference evidence="1 2" key="1">
    <citation type="submission" date="2019-01" db="EMBL/GenBank/DDBJ databases">
        <title>Insights into ecological role of a new deltaproteobacterial order Candidatus Sinidesulfobacterales (Sva0485) by metagenomics and metatranscriptomics.</title>
        <authorList>
            <person name="Tan S."/>
            <person name="Liu J."/>
            <person name="Fang Y."/>
            <person name="Hedlund B.P."/>
            <person name="Lian Z.H."/>
            <person name="Huang L.Y."/>
            <person name="Li J.T."/>
            <person name="Huang L.N."/>
            <person name="Li W.J."/>
            <person name="Jiang H.C."/>
            <person name="Dong H.L."/>
            <person name="Shu W.S."/>
        </authorList>
    </citation>
    <scope>NUCLEOTIDE SEQUENCE [LARGE SCALE GENOMIC DNA]</scope>
    <source>
        <strain evidence="1">AP3</strain>
    </source>
</reference>